<feature type="region of interest" description="Disordered" evidence="1">
    <location>
        <begin position="22"/>
        <end position="63"/>
    </location>
</feature>
<evidence type="ECO:0000313" key="2">
    <source>
        <dbReference type="EMBL" id="RAO73989.1"/>
    </source>
</evidence>
<name>A0A364LDZ2_TALAM</name>
<reference evidence="2 3" key="1">
    <citation type="journal article" date="2017" name="Biotechnol. Biofuels">
        <title>Differential beta-glucosidase expression as a function of carbon source availability in Talaromyces amestolkiae: a genomic and proteomic approach.</title>
        <authorList>
            <person name="de Eugenio L.I."/>
            <person name="Mendez-Liter J.A."/>
            <person name="Nieto-Dominguez M."/>
            <person name="Alonso L."/>
            <person name="Gil-Munoz J."/>
            <person name="Barriuso J."/>
            <person name="Prieto A."/>
            <person name="Martinez M.J."/>
        </authorList>
    </citation>
    <scope>NUCLEOTIDE SEQUENCE [LARGE SCALE GENOMIC DNA]</scope>
    <source>
        <strain evidence="2 3">CIB</strain>
    </source>
</reference>
<protein>
    <submittedName>
        <fullName evidence="2">Uncharacterized protein</fullName>
    </submittedName>
</protein>
<dbReference type="PANTHER" id="PTHR38887:SF1">
    <property type="entry name" value="RAS MODIFICATION PROTEIN ERF4"/>
    <property type="match status" value="1"/>
</dbReference>
<proteinExistence type="predicted"/>
<dbReference type="GeneID" id="63799215"/>
<evidence type="ECO:0000256" key="1">
    <source>
        <dbReference type="SAM" id="MobiDB-lite"/>
    </source>
</evidence>
<dbReference type="Proteomes" id="UP000249363">
    <property type="component" value="Unassembled WGS sequence"/>
</dbReference>
<keyword evidence="3" id="KW-1185">Reference proteome</keyword>
<dbReference type="PANTHER" id="PTHR38887">
    <property type="entry name" value="CHROMOSOME 21, WHOLE GENOME SHOTGUN SEQUENCE"/>
    <property type="match status" value="1"/>
</dbReference>
<gene>
    <name evidence="2" type="ORF">BHQ10_010001</name>
</gene>
<accession>A0A364LDZ2</accession>
<dbReference type="InterPro" id="IPR053221">
    <property type="entry name" value="Burnettramic_acid_biosynth"/>
</dbReference>
<dbReference type="AlphaFoldDB" id="A0A364LDZ2"/>
<evidence type="ECO:0000313" key="3">
    <source>
        <dbReference type="Proteomes" id="UP000249363"/>
    </source>
</evidence>
<comment type="caution">
    <text evidence="2">The sequence shown here is derived from an EMBL/GenBank/DDBJ whole genome shotgun (WGS) entry which is preliminary data.</text>
</comment>
<dbReference type="EMBL" id="MIKG01000028">
    <property type="protein sequence ID" value="RAO73989.1"/>
    <property type="molecule type" value="Genomic_DNA"/>
</dbReference>
<sequence length="530" mass="59077">MVLLAKILSPVLGVTSEAIHAARESSSSRKQATSTSPDSSVTDNVELEARADKPNDNGIIDQNDEKRKIEVDIAEFDYVNGFDQDEAVWEFDEIADSMRTTNNDDTALEERESIVEETEDVRLNEREALVRDLVALAGPPPPQPIQRLPCPVIIPQRRPRKRERGFVRAYAPVLADSGVSEDVFLEFLEDFDRVSKVTSFLLSLVLDLYKKRDADEVQASAWIEVIQIAGGVLGFVPILAAQITSAVVQVVAGTARELQKRHRKNSFLDRVNQEIFMPRGLYAMVMAFKDAVPGQQQQQGSLFSKERLDLNQTVEKFRDPDPNMTKFKKGMNDIRLVSGKTRGEIELPEAAALIYPDLNRVVLEEGEGLAKIRDKLRNAGEWYNDYSDRKAHAFFEAKHEGSALVIPSEQRKPLKSRFNDPNHPANSGSLISILTGGHIPVPGVDKMMAETQQLVETGIKRLVKGKSSVEEEGESNGQPPELITRRIIKKVLQEDVLYLVVVNLPSQEEVEESVAKLESIAKEVEAASSE</sequence>
<organism evidence="2 3">
    <name type="scientific">Talaromyces amestolkiae</name>
    <dbReference type="NCBI Taxonomy" id="1196081"/>
    <lineage>
        <taxon>Eukaryota</taxon>
        <taxon>Fungi</taxon>
        <taxon>Dikarya</taxon>
        <taxon>Ascomycota</taxon>
        <taxon>Pezizomycotina</taxon>
        <taxon>Eurotiomycetes</taxon>
        <taxon>Eurotiomycetidae</taxon>
        <taxon>Eurotiales</taxon>
        <taxon>Trichocomaceae</taxon>
        <taxon>Talaromyces</taxon>
        <taxon>Talaromyces sect. Talaromyces</taxon>
    </lineage>
</organism>
<dbReference type="RefSeq" id="XP_040738503.1">
    <property type="nucleotide sequence ID" value="XM_040872584.1"/>
</dbReference>
<dbReference type="OrthoDB" id="3433125at2759"/>